<reference evidence="1 2" key="1">
    <citation type="journal article" date="2018" name="Biotechnol. Adv.">
        <title>Improved genomic resources and new bioinformatic workflow for the carcinogenic parasite Clonorchis sinensis: Biotechnological implications.</title>
        <authorList>
            <person name="Wang D."/>
            <person name="Korhonen P.K."/>
            <person name="Gasser R.B."/>
            <person name="Young N.D."/>
        </authorList>
    </citation>
    <scope>NUCLEOTIDE SEQUENCE [LARGE SCALE GENOMIC DNA]</scope>
    <source>
        <strain evidence="1">Cs-k2</strain>
    </source>
</reference>
<dbReference type="OrthoDB" id="10386064at2759"/>
<organism evidence="1 2">
    <name type="scientific">Clonorchis sinensis</name>
    <name type="common">Chinese liver fluke</name>
    <dbReference type="NCBI Taxonomy" id="79923"/>
    <lineage>
        <taxon>Eukaryota</taxon>
        <taxon>Metazoa</taxon>
        <taxon>Spiralia</taxon>
        <taxon>Lophotrochozoa</taxon>
        <taxon>Platyhelminthes</taxon>
        <taxon>Trematoda</taxon>
        <taxon>Digenea</taxon>
        <taxon>Opisthorchiida</taxon>
        <taxon>Opisthorchiata</taxon>
        <taxon>Opisthorchiidae</taxon>
        <taxon>Clonorchis</taxon>
    </lineage>
</organism>
<sequence length="222" mass="24727">MIRHAQHMSQPTQLLVLDTFFNGSTRCTTQNSLSNCLVTDSPTPSHTSYGSETTIVEHLKTSQFRCSNRPSLTAIQQNSPHCSLIHACLKLANATRALEIRAFTSSVTLQSELMQLPRYVKRSTTSSTSPWIVSGVFSDCMSRSMTLHFFSPPAHDLFHCSWGSSGCRSSRVSVNLMSYMKPALKAFEKYIHLQTTVDTPLLDLRMVKQIGTSAKLILHMGQ</sequence>
<evidence type="ECO:0000313" key="2">
    <source>
        <dbReference type="Proteomes" id="UP000286415"/>
    </source>
</evidence>
<comment type="caution">
    <text evidence="1">The sequence shown here is derived from an EMBL/GenBank/DDBJ whole genome shotgun (WGS) entry which is preliminary data.</text>
</comment>
<dbReference type="InParanoid" id="A0A419PQR9"/>
<proteinExistence type="predicted"/>
<reference evidence="1 2" key="2">
    <citation type="journal article" date="2021" name="Genomics">
        <title>High-quality reference genome for Clonorchis sinensis.</title>
        <authorList>
            <person name="Young N.D."/>
            <person name="Stroehlein A.J."/>
            <person name="Kinkar L."/>
            <person name="Wang T."/>
            <person name="Sohn W.M."/>
            <person name="Chang B.C.H."/>
            <person name="Kaur P."/>
            <person name="Weisz D."/>
            <person name="Dudchenko O."/>
            <person name="Aiden E.L."/>
            <person name="Korhonen P.K."/>
            <person name="Gasser R.B."/>
        </authorList>
    </citation>
    <scope>NUCLEOTIDE SEQUENCE [LARGE SCALE GENOMIC DNA]</scope>
    <source>
        <strain evidence="1">Cs-k2</strain>
    </source>
</reference>
<accession>A0A419PQR9</accession>
<evidence type="ECO:0000313" key="1">
    <source>
        <dbReference type="EMBL" id="KAG5446084.1"/>
    </source>
</evidence>
<dbReference type="AlphaFoldDB" id="A0A419PQR9"/>
<name>A0A419PQR9_CLOSI</name>
<gene>
    <name evidence="1" type="ORF">CSKR_103838</name>
</gene>
<keyword evidence="2" id="KW-1185">Reference proteome</keyword>
<dbReference type="EMBL" id="NIRI02000056">
    <property type="protein sequence ID" value="KAG5446084.1"/>
    <property type="molecule type" value="Genomic_DNA"/>
</dbReference>
<dbReference type="Proteomes" id="UP000286415">
    <property type="component" value="Unassembled WGS sequence"/>
</dbReference>
<protein>
    <submittedName>
        <fullName evidence="1">Uncharacterized protein</fullName>
    </submittedName>
</protein>